<dbReference type="AlphaFoldDB" id="A0A0F9G534"/>
<accession>A0A0F9G534</accession>
<comment type="caution">
    <text evidence="1">The sequence shown here is derived from an EMBL/GenBank/DDBJ whole genome shotgun (WGS) entry which is preliminary data.</text>
</comment>
<proteinExistence type="predicted"/>
<organism evidence="1">
    <name type="scientific">marine sediment metagenome</name>
    <dbReference type="NCBI Taxonomy" id="412755"/>
    <lineage>
        <taxon>unclassified sequences</taxon>
        <taxon>metagenomes</taxon>
        <taxon>ecological metagenomes</taxon>
    </lineage>
</organism>
<gene>
    <name evidence="1" type="ORF">LCGC14_1871120</name>
</gene>
<protein>
    <submittedName>
        <fullName evidence="1">Uncharacterized protein</fullName>
    </submittedName>
</protein>
<sequence>MAYFEKVRVRVLTQPGNSIEMNCWRQKTFTSPWNGSPISEWCHSLGWNIVRRTKVLVNGKWFRKSGANSQVVALDKEGRE</sequence>
<reference evidence="1" key="1">
    <citation type="journal article" date="2015" name="Nature">
        <title>Complex archaea that bridge the gap between prokaryotes and eukaryotes.</title>
        <authorList>
            <person name="Spang A."/>
            <person name="Saw J.H."/>
            <person name="Jorgensen S.L."/>
            <person name="Zaremba-Niedzwiedzka K."/>
            <person name="Martijn J."/>
            <person name="Lind A.E."/>
            <person name="van Eijk R."/>
            <person name="Schleper C."/>
            <person name="Guy L."/>
            <person name="Ettema T.J."/>
        </authorList>
    </citation>
    <scope>NUCLEOTIDE SEQUENCE</scope>
</reference>
<evidence type="ECO:0000313" key="1">
    <source>
        <dbReference type="EMBL" id="KKL93788.1"/>
    </source>
</evidence>
<name>A0A0F9G534_9ZZZZ</name>
<dbReference type="EMBL" id="LAZR01019096">
    <property type="protein sequence ID" value="KKL93788.1"/>
    <property type="molecule type" value="Genomic_DNA"/>
</dbReference>